<dbReference type="PANTHER" id="PTHR43434">
    <property type="entry name" value="PHOSPHOGLYCOLATE PHOSPHATASE"/>
    <property type="match status" value="1"/>
</dbReference>
<reference evidence="1" key="1">
    <citation type="submission" date="2022-04" db="EMBL/GenBank/DDBJ databases">
        <authorList>
            <person name="Seo M.-J."/>
        </authorList>
    </citation>
    <scope>NUCLEOTIDE SEQUENCE</scope>
    <source>
        <strain evidence="1">MBLB2552</strain>
    </source>
</reference>
<dbReference type="Gene3D" id="1.10.150.240">
    <property type="entry name" value="Putative phosphatase, domain 2"/>
    <property type="match status" value="1"/>
</dbReference>
<gene>
    <name evidence="1" type="ORF">M0651_15360</name>
</gene>
<accession>A0A9X2BR52</accession>
<dbReference type="SFLD" id="SFLDG01129">
    <property type="entry name" value="C1.5:_HAD__Beta-PGM__Phosphata"/>
    <property type="match status" value="1"/>
</dbReference>
<dbReference type="NCBIfam" id="TIGR01549">
    <property type="entry name" value="HAD-SF-IA-v1"/>
    <property type="match status" value="1"/>
</dbReference>
<comment type="caution">
    <text evidence="1">The sequence shown here is derived from an EMBL/GenBank/DDBJ whole genome shotgun (WGS) entry which is preliminary data.</text>
</comment>
<dbReference type="InterPro" id="IPR050155">
    <property type="entry name" value="HAD-like_hydrolase_sf"/>
</dbReference>
<dbReference type="PANTHER" id="PTHR43434:SF22">
    <property type="entry name" value="PHOSPHOGLYCOLATE PHOSPHATASE"/>
    <property type="match status" value="1"/>
</dbReference>
<sequence length="259" mass="27846">MAMIEARGHKAVCRAILFDKDGTLLNFMGLWGSWAAAITGLMERKLTDLGSPGGLNKAELLGLHTDEENRVIGYDKTGPVAMGTEEEIISLLASTLYAAGLPWNEAITVVRELNAKAMTDLKQRREAIPLPRLREFLQGCREAGLKLAVVTSDSTSGAQEHLEWMGIRDAFASVVGRDRVPRGKPGPDMALLACHELGILPSETVVIGDSNADMQMGKRAGVALNIGLAEEHGEDQQGASYLQDADVIIAGYGELTIHL</sequence>
<dbReference type="EMBL" id="JALPRK010000014">
    <property type="protein sequence ID" value="MCK8488552.1"/>
    <property type="molecule type" value="Genomic_DNA"/>
</dbReference>
<evidence type="ECO:0000313" key="2">
    <source>
        <dbReference type="Proteomes" id="UP001139534"/>
    </source>
</evidence>
<dbReference type="Gene3D" id="3.40.50.1000">
    <property type="entry name" value="HAD superfamily/HAD-like"/>
    <property type="match status" value="1"/>
</dbReference>
<dbReference type="Pfam" id="PF00702">
    <property type="entry name" value="Hydrolase"/>
    <property type="match status" value="1"/>
</dbReference>
<dbReference type="AlphaFoldDB" id="A0A9X2BR52"/>
<dbReference type="PRINTS" id="PR00413">
    <property type="entry name" value="HADHALOGNASE"/>
</dbReference>
<evidence type="ECO:0000313" key="1">
    <source>
        <dbReference type="EMBL" id="MCK8488552.1"/>
    </source>
</evidence>
<dbReference type="InterPro" id="IPR023198">
    <property type="entry name" value="PGP-like_dom2"/>
</dbReference>
<dbReference type="InterPro" id="IPR006439">
    <property type="entry name" value="HAD-SF_hydro_IA"/>
</dbReference>
<proteinExistence type="predicted"/>
<dbReference type="GO" id="GO:0006281">
    <property type="term" value="P:DNA repair"/>
    <property type="evidence" value="ECO:0007669"/>
    <property type="project" value="TreeGrafter"/>
</dbReference>
<dbReference type="InterPro" id="IPR023214">
    <property type="entry name" value="HAD_sf"/>
</dbReference>
<keyword evidence="2" id="KW-1185">Reference proteome</keyword>
<dbReference type="SUPFAM" id="SSF56784">
    <property type="entry name" value="HAD-like"/>
    <property type="match status" value="1"/>
</dbReference>
<dbReference type="InterPro" id="IPR036412">
    <property type="entry name" value="HAD-like_sf"/>
</dbReference>
<keyword evidence="1" id="KW-0378">Hydrolase</keyword>
<protein>
    <submittedName>
        <fullName evidence="1">HAD family hydrolase</fullName>
    </submittedName>
</protein>
<dbReference type="NCBIfam" id="TIGR01509">
    <property type="entry name" value="HAD-SF-IA-v3"/>
    <property type="match status" value="1"/>
</dbReference>
<dbReference type="Proteomes" id="UP001139534">
    <property type="component" value="Unassembled WGS sequence"/>
</dbReference>
<dbReference type="RefSeq" id="WP_248552626.1">
    <property type="nucleotide sequence ID" value="NZ_JALPRK010000014.1"/>
</dbReference>
<name>A0A9X2BR52_9BACL</name>
<dbReference type="GO" id="GO:0008967">
    <property type="term" value="F:phosphoglycolate phosphatase activity"/>
    <property type="evidence" value="ECO:0007669"/>
    <property type="project" value="TreeGrafter"/>
</dbReference>
<organism evidence="1 2">
    <name type="scientific">Paenibacillus mellifer</name>
    <dbReference type="NCBI Taxonomy" id="2937794"/>
    <lineage>
        <taxon>Bacteria</taxon>
        <taxon>Bacillati</taxon>
        <taxon>Bacillota</taxon>
        <taxon>Bacilli</taxon>
        <taxon>Bacillales</taxon>
        <taxon>Paenibacillaceae</taxon>
        <taxon>Paenibacillus</taxon>
    </lineage>
</organism>
<dbReference type="SFLD" id="SFLDS00003">
    <property type="entry name" value="Haloacid_Dehalogenase"/>
    <property type="match status" value="1"/>
</dbReference>